<dbReference type="PANTHER" id="PTHR42711">
    <property type="entry name" value="ABC TRANSPORTER ATP-BINDING PROTEIN"/>
    <property type="match status" value="1"/>
</dbReference>
<dbReference type="EMBL" id="QOUI01000004">
    <property type="protein sequence ID" value="RCK70085.1"/>
    <property type="molecule type" value="Genomic_DNA"/>
</dbReference>
<name>A0A367YW10_9ACTN</name>
<dbReference type="RefSeq" id="WP_114126271.1">
    <property type="nucleotide sequence ID" value="NZ_QOUI01000004.1"/>
</dbReference>
<organism evidence="7 8">
    <name type="scientific">Desertihabitans brevis</name>
    <dbReference type="NCBI Taxonomy" id="2268447"/>
    <lineage>
        <taxon>Bacteria</taxon>
        <taxon>Bacillati</taxon>
        <taxon>Actinomycetota</taxon>
        <taxon>Actinomycetes</taxon>
        <taxon>Propionibacteriales</taxon>
        <taxon>Propionibacteriaceae</taxon>
        <taxon>Desertihabitans</taxon>
    </lineage>
</organism>
<reference evidence="7 8" key="1">
    <citation type="submission" date="2018-07" db="EMBL/GenBank/DDBJ databases">
        <title>Desertimonas flava gen. nov. sp. nov.</title>
        <authorList>
            <person name="Liu S."/>
        </authorList>
    </citation>
    <scope>NUCLEOTIDE SEQUENCE [LARGE SCALE GENOMIC DNA]</scope>
    <source>
        <strain evidence="7 8">16Sb5-5</strain>
    </source>
</reference>
<dbReference type="GO" id="GO:0005524">
    <property type="term" value="F:ATP binding"/>
    <property type="evidence" value="ECO:0007669"/>
    <property type="project" value="UniProtKB-KW"/>
</dbReference>
<dbReference type="AlphaFoldDB" id="A0A367YW10"/>
<proteinExistence type="predicted"/>
<sequence length="330" mass="35403">MIHTEALTRTFRSGKDTVEAVRGIDLDVAEGELVAFLGPNGAGKSTTLRMLTSLLPPTSGTALVAGTDVVADPAGVRRRIGYIGQKDGAGHSYRVGDELVMQGRFYGLSKSESVERGRQLMASLDLAGMENRKVSTLSGGQKRRLDIALGLIHEPPLLFLDEPSTGMDPQNRANLWEHILRLRAERGTTIVLTTHYLEEADTMAERVVVIDHGRIIADDTAEALKAEQAGDHLWLSVPAEDADAAVQVLARAGEQLERTPAAGTVGLRYRVAHGTGTLPRLVLALHDRGVTVAEASVRRPTLDDVFLNLTGRSLREGGPALTTTTEGQPA</sequence>
<dbReference type="InterPro" id="IPR003439">
    <property type="entry name" value="ABC_transporter-like_ATP-bd"/>
</dbReference>
<dbReference type="InterPro" id="IPR017871">
    <property type="entry name" value="ABC_transporter-like_CS"/>
</dbReference>
<keyword evidence="8" id="KW-1185">Reference proteome</keyword>
<evidence type="ECO:0000313" key="7">
    <source>
        <dbReference type="EMBL" id="RCK70085.1"/>
    </source>
</evidence>
<dbReference type="PANTHER" id="PTHR42711:SF19">
    <property type="entry name" value="DOXORUBICIN RESISTANCE ATP-BINDING PROTEIN DRRA"/>
    <property type="match status" value="1"/>
</dbReference>
<evidence type="ECO:0000256" key="5">
    <source>
        <dbReference type="ARBA" id="ARBA00023251"/>
    </source>
</evidence>
<dbReference type="PROSITE" id="PS50893">
    <property type="entry name" value="ABC_TRANSPORTER_2"/>
    <property type="match status" value="1"/>
</dbReference>
<keyword evidence="3" id="KW-0547">Nucleotide-binding</keyword>
<dbReference type="PROSITE" id="PS00211">
    <property type="entry name" value="ABC_TRANSPORTER_1"/>
    <property type="match status" value="1"/>
</dbReference>
<keyword evidence="4 7" id="KW-0067">ATP-binding</keyword>
<accession>A0A367YW10</accession>
<evidence type="ECO:0000256" key="3">
    <source>
        <dbReference type="ARBA" id="ARBA00022741"/>
    </source>
</evidence>
<feature type="domain" description="ABC transporter" evidence="6">
    <location>
        <begin position="2"/>
        <end position="237"/>
    </location>
</feature>
<keyword evidence="2" id="KW-0813">Transport</keyword>
<dbReference type="SUPFAM" id="SSF52540">
    <property type="entry name" value="P-loop containing nucleoside triphosphate hydrolases"/>
    <property type="match status" value="1"/>
</dbReference>
<dbReference type="Proteomes" id="UP000252770">
    <property type="component" value="Unassembled WGS sequence"/>
</dbReference>
<comment type="subcellular location">
    <subcellularLocation>
        <location evidence="1">Cell membrane</location>
        <topology evidence="1">Peripheral membrane protein</topology>
    </subcellularLocation>
</comment>
<dbReference type="Pfam" id="PF00005">
    <property type="entry name" value="ABC_tran"/>
    <property type="match status" value="1"/>
</dbReference>
<dbReference type="Gene3D" id="3.40.50.300">
    <property type="entry name" value="P-loop containing nucleotide triphosphate hydrolases"/>
    <property type="match status" value="1"/>
</dbReference>
<dbReference type="SMART" id="SM00382">
    <property type="entry name" value="AAA"/>
    <property type="match status" value="1"/>
</dbReference>
<evidence type="ECO:0000256" key="1">
    <source>
        <dbReference type="ARBA" id="ARBA00004202"/>
    </source>
</evidence>
<dbReference type="GO" id="GO:0046677">
    <property type="term" value="P:response to antibiotic"/>
    <property type="evidence" value="ECO:0007669"/>
    <property type="project" value="UniProtKB-KW"/>
</dbReference>
<keyword evidence="5" id="KW-0046">Antibiotic resistance</keyword>
<protein>
    <submittedName>
        <fullName evidence="7">ABC transporter ATP-binding protein</fullName>
    </submittedName>
</protein>
<dbReference type="GO" id="GO:0016887">
    <property type="term" value="F:ATP hydrolysis activity"/>
    <property type="evidence" value="ECO:0007669"/>
    <property type="project" value="InterPro"/>
</dbReference>
<evidence type="ECO:0000256" key="2">
    <source>
        <dbReference type="ARBA" id="ARBA00022448"/>
    </source>
</evidence>
<evidence type="ECO:0000256" key="4">
    <source>
        <dbReference type="ARBA" id="ARBA00022840"/>
    </source>
</evidence>
<evidence type="ECO:0000259" key="6">
    <source>
        <dbReference type="PROSITE" id="PS50893"/>
    </source>
</evidence>
<dbReference type="InterPro" id="IPR027417">
    <property type="entry name" value="P-loop_NTPase"/>
</dbReference>
<dbReference type="GO" id="GO:0005886">
    <property type="term" value="C:plasma membrane"/>
    <property type="evidence" value="ECO:0007669"/>
    <property type="project" value="UniProtKB-SubCell"/>
</dbReference>
<comment type="caution">
    <text evidence="7">The sequence shown here is derived from an EMBL/GenBank/DDBJ whole genome shotgun (WGS) entry which is preliminary data.</text>
</comment>
<evidence type="ECO:0000313" key="8">
    <source>
        <dbReference type="Proteomes" id="UP000252770"/>
    </source>
</evidence>
<dbReference type="InterPro" id="IPR003593">
    <property type="entry name" value="AAA+_ATPase"/>
</dbReference>
<dbReference type="InterPro" id="IPR050763">
    <property type="entry name" value="ABC_transporter_ATP-binding"/>
</dbReference>
<gene>
    <name evidence="7" type="ORF">DT076_08820</name>
</gene>